<gene>
    <name evidence="4" type="ORF">XYCOK13_41040</name>
</gene>
<evidence type="ECO:0000313" key="4">
    <source>
        <dbReference type="EMBL" id="GIQ71280.1"/>
    </source>
</evidence>
<feature type="transmembrane region" description="Helical" evidence="2">
    <location>
        <begin position="122"/>
        <end position="140"/>
    </location>
</feature>
<proteinExistence type="predicted"/>
<evidence type="ECO:0000256" key="2">
    <source>
        <dbReference type="SAM" id="Phobius"/>
    </source>
</evidence>
<feature type="domain" description="Transglutaminase-like" evidence="3">
    <location>
        <begin position="497"/>
        <end position="571"/>
    </location>
</feature>
<protein>
    <recommendedName>
        <fullName evidence="3">Transglutaminase-like domain-containing protein</fullName>
    </recommendedName>
</protein>
<dbReference type="InterPro" id="IPR002931">
    <property type="entry name" value="Transglutaminase-like"/>
</dbReference>
<feature type="transmembrane region" description="Helical" evidence="2">
    <location>
        <begin position="147"/>
        <end position="166"/>
    </location>
</feature>
<keyword evidence="1" id="KW-0175">Coiled coil</keyword>
<dbReference type="Gene3D" id="3.10.620.30">
    <property type="match status" value="1"/>
</dbReference>
<dbReference type="InterPro" id="IPR052901">
    <property type="entry name" value="Bact_TGase-like"/>
</dbReference>
<dbReference type="InterPro" id="IPR038765">
    <property type="entry name" value="Papain-like_cys_pep_sf"/>
</dbReference>
<dbReference type="AlphaFoldDB" id="A0A8J4M3W5"/>
<evidence type="ECO:0000256" key="1">
    <source>
        <dbReference type="SAM" id="Coils"/>
    </source>
</evidence>
<keyword evidence="2" id="KW-0472">Membrane</keyword>
<dbReference type="Pfam" id="PF01841">
    <property type="entry name" value="Transglut_core"/>
    <property type="match status" value="1"/>
</dbReference>
<feature type="transmembrane region" description="Helical" evidence="2">
    <location>
        <begin position="630"/>
        <end position="650"/>
    </location>
</feature>
<feature type="transmembrane region" description="Helical" evidence="2">
    <location>
        <begin position="41"/>
        <end position="62"/>
    </location>
</feature>
<dbReference type="SUPFAM" id="SSF54001">
    <property type="entry name" value="Cysteine proteinases"/>
    <property type="match status" value="1"/>
</dbReference>
<dbReference type="InterPro" id="IPR021878">
    <property type="entry name" value="TgpA_N"/>
</dbReference>
<feature type="transmembrane region" description="Helical" evidence="2">
    <location>
        <begin position="172"/>
        <end position="192"/>
    </location>
</feature>
<dbReference type="SMART" id="SM00460">
    <property type="entry name" value="TGc"/>
    <property type="match status" value="1"/>
</dbReference>
<keyword evidence="2" id="KW-1133">Transmembrane helix</keyword>
<feature type="transmembrane region" description="Helical" evidence="2">
    <location>
        <begin position="213"/>
        <end position="232"/>
    </location>
</feature>
<feature type="transmembrane region" description="Helical" evidence="2">
    <location>
        <begin position="12"/>
        <end position="29"/>
    </location>
</feature>
<keyword evidence="2" id="KW-0812">Transmembrane</keyword>
<feature type="coiled-coil region" evidence="1">
    <location>
        <begin position="412"/>
        <end position="439"/>
    </location>
</feature>
<dbReference type="Proteomes" id="UP000677918">
    <property type="component" value="Unassembled WGS sequence"/>
</dbReference>
<organism evidence="4 5">
    <name type="scientific">Xylanibacillus composti</name>
    <dbReference type="NCBI Taxonomy" id="1572762"/>
    <lineage>
        <taxon>Bacteria</taxon>
        <taxon>Bacillati</taxon>
        <taxon>Bacillota</taxon>
        <taxon>Bacilli</taxon>
        <taxon>Bacillales</taxon>
        <taxon>Paenibacillaceae</taxon>
        <taxon>Xylanibacillus</taxon>
    </lineage>
</organism>
<reference evidence="4" key="1">
    <citation type="submission" date="2021-04" db="EMBL/GenBank/DDBJ databases">
        <title>Draft genome sequence of Xylanibacillus composti strain K13.</title>
        <authorList>
            <person name="Uke A."/>
            <person name="Chhe C."/>
            <person name="Baramee S."/>
            <person name="Kosugi A."/>
        </authorList>
    </citation>
    <scope>NUCLEOTIDE SEQUENCE</scope>
    <source>
        <strain evidence="4">K13</strain>
    </source>
</reference>
<dbReference type="PANTHER" id="PTHR42736">
    <property type="entry name" value="PROTEIN-GLUTAMINE GAMMA-GLUTAMYLTRANSFERASE"/>
    <property type="match status" value="1"/>
</dbReference>
<evidence type="ECO:0000259" key="3">
    <source>
        <dbReference type="SMART" id="SM00460"/>
    </source>
</evidence>
<dbReference type="RefSeq" id="WP_213414077.1">
    <property type="nucleotide sequence ID" value="NZ_BOVK01000076.1"/>
</dbReference>
<sequence length="737" mass="81388">MPEQTRWSGSSVGNWLCAALLLVLFAEWLRPLYAIPELTEIYQLAPFVTAIGGFLLLHVLGVPLFASMALHGLIIVGVVAYFFYGMWIWEPAWWGSYLALLHFDIQAMATGRWAALSGENRTVLFLLGWGMILYAVYTIMAVRRQTAWFAIATLAYLFLMQAWAGIDTTWGIVRAAAAGLLLQINLTVSRSIRKQAAAVLADAASPRIELPGRWLAAASLATCMWLAAVLVLSPDKPHTLTELPFPHAAFASSVGSSSPEARTGYKGRSDLLGLPVRPDPSIAFTATTEQPTYWRGDVKYVYTGSGWGDRSDHPEAPGSVNLAVIGNDGGDDQLSAMQNADAPAGMQEQEVWLHDPGLYGEWFSGGPIIRIDETTDEHGEAVDRGARFAHYKIRSVVPPGPGLIGTSADTALPDSRMLVAEDERQAERLEREKQHALQLPPDMPVRVGELAAAIVGEERDPLLAAALVRDYLRKEYAYTMSETTRPAEGADFVDHFLFVQRQGYCDHFSTAMTVMLRTLDIPARWVKGYAPGEITGVEDGKLEITVRQADAHSWVEVWDEQWGWVPYEPTPSYAAELAPEPVDAFGLSSAPASAQVRVSQSGEAAFPTHRHLMMAAGYWFLLAVNAAGRWNWWLLFGLAGISGAGLALLARGASWVRRASERRQQGSGSLMPADSREALLEQWRILERRHGGRLPAETLLEFSLRIPAPSEQERKRWMKLAERLYRLAYQDKSRSSD</sequence>
<dbReference type="PANTHER" id="PTHR42736:SF1">
    <property type="entry name" value="PROTEIN-GLUTAMINE GAMMA-GLUTAMYLTRANSFERASE"/>
    <property type="match status" value="1"/>
</dbReference>
<dbReference type="Pfam" id="PF11992">
    <property type="entry name" value="TgpA_N"/>
    <property type="match status" value="1"/>
</dbReference>
<evidence type="ECO:0000313" key="5">
    <source>
        <dbReference type="Proteomes" id="UP000677918"/>
    </source>
</evidence>
<feature type="transmembrane region" description="Helical" evidence="2">
    <location>
        <begin position="69"/>
        <end position="89"/>
    </location>
</feature>
<dbReference type="EMBL" id="BOVK01000076">
    <property type="protein sequence ID" value="GIQ71280.1"/>
    <property type="molecule type" value="Genomic_DNA"/>
</dbReference>
<keyword evidence="5" id="KW-1185">Reference proteome</keyword>
<comment type="caution">
    <text evidence="4">The sequence shown here is derived from an EMBL/GenBank/DDBJ whole genome shotgun (WGS) entry which is preliminary data.</text>
</comment>
<name>A0A8J4M3W5_9BACL</name>
<accession>A0A8J4M3W5</accession>